<keyword evidence="1" id="KW-1133">Transmembrane helix</keyword>
<evidence type="ECO:0000313" key="2">
    <source>
        <dbReference type="EMBL" id="NMP32950.1"/>
    </source>
</evidence>
<feature type="transmembrane region" description="Helical" evidence="1">
    <location>
        <begin position="9"/>
        <end position="30"/>
    </location>
</feature>
<dbReference type="Proteomes" id="UP000568664">
    <property type="component" value="Unassembled WGS sequence"/>
</dbReference>
<dbReference type="RefSeq" id="WP_169076268.1">
    <property type="nucleotide sequence ID" value="NZ_JABBXH010000005.1"/>
</dbReference>
<evidence type="ECO:0000256" key="1">
    <source>
        <dbReference type="SAM" id="Phobius"/>
    </source>
</evidence>
<reference evidence="2 3" key="1">
    <citation type="submission" date="2020-04" db="EMBL/GenBank/DDBJ databases">
        <title>Thalassotalea sp. M1531, isolated from the surface of marine red alga.</title>
        <authorList>
            <person name="Pang L."/>
            <person name="Lu D.-C."/>
        </authorList>
    </citation>
    <scope>NUCLEOTIDE SEQUENCE [LARGE SCALE GENOMIC DNA]</scope>
    <source>
        <strain evidence="2 3">M1531</strain>
    </source>
</reference>
<accession>A0A7Y0LGT0</accession>
<keyword evidence="3" id="KW-1185">Reference proteome</keyword>
<comment type="caution">
    <text evidence="2">The sequence shown here is derived from an EMBL/GenBank/DDBJ whole genome shotgun (WGS) entry which is preliminary data.</text>
</comment>
<dbReference type="EMBL" id="JABBXH010000005">
    <property type="protein sequence ID" value="NMP32950.1"/>
    <property type="molecule type" value="Genomic_DNA"/>
</dbReference>
<keyword evidence="1" id="KW-0812">Transmembrane</keyword>
<dbReference type="AlphaFoldDB" id="A0A7Y0LGT0"/>
<name>A0A7Y0LGT0_9GAMM</name>
<sequence>MEELKKHPFAVGLIVILVAIKFVILPILNWQNKLIDEIRLNEKRLVKTQALIQNGDLLQKNYADLLAEESKLYSLYHVTDDLGNLQRILQRDIEDRLKNLGLKISSIGWKTPIKLDKASVSLIYIDYRIEGSSKNVINHILKLSLMAKPPKIEALNLVFQRSEVGKIKRLNARISLSFAVRSESQKVQSQQGVYSVSD</sequence>
<evidence type="ECO:0000313" key="3">
    <source>
        <dbReference type="Proteomes" id="UP000568664"/>
    </source>
</evidence>
<keyword evidence="1" id="KW-0472">Membrane</keyword>
<protein>
    <submittedName>
        <fullName evidence="2">Uncharacterized protein</fullName>
    </submittedName>
</protein>
<proteinExistence type="predicted"/>
<organism evidence="2 3">
    <name type="scientific">Thalassotalea algicola</name>
    <dbReference type="NCBI Taxonomy" id="2716224"/>
    <lineage>
        <taxon>Bacteria</taxon>
        <taxon>Pseudomonadati</taxon>
        <taxon>Pseudomonadota</taxon>
        <taxon>Gammaproteobacteria</taxon>
        <taxon>Alteromonadales</taxon>
        <taxon>Colwelliaceae</taxon>
        <taxon>Thalassotalea</taxon>
    </lineage>
</organism>
<gene>
    <name evidence="2" type="ORF">HII17_15435</name>
</gene>